<dbReference type="Pfam" id="PF17146">
    <property type="entry name" value="PIN_6"/>
    <property type="match status" value="1"/>
</dbReference>
<feature type="binding site" evidence="8">
    <location>
        <position position="302"/>
    </location>
    <ligand>
        <name>Zn(2+)</name>
        <dbReference type="ChEBI" id="CHEBI:29105"/>
    </ligand>
</feature>
<comment type="subcellular location">
    <subcellularLocation>
        <location evidence="7">Nucleus</location>
        <location evidence="7">Nucleolus</location>
    </subcellularLocation>
</comment>
<dbReference type="InParanoid" id="A0A4V3SJJ8"/>
<dbReference type="InterPro" id="IPR014881">
    <property type="entry name" value="NOB1_Zn-bd"/>
</dbReference>
<dbReference type="GO" id="GO:0004521">
    <property type="term" value="F:RNA endonuclease activity"/>
    <property type="evidence" value="ECO:0007669"/>
    <property type="project" value="UniProtKB-UniRule"/>
</dbReference>
<evidence type="ECO:0000256" key="5">
    <source>
        <dbReference type="ARBA" id="ARBA00022833"/>
    </source>
</evidence>
<keyword evidence="6 7" id="KW-0539">Nucleus</keyword>
<feature type="binding site" evidence="8">
    <location>
        <position position="283"/>
    </location>
    <ligand>
        <name>Zn(2+)</name>
        <dbReference type="ChEBI" id="CHEBI:29105"/>
    </ligand>
</feature>
<evidence type="ECO:0000256" key="6">
    <source>
        <dbReference type="ARBA" id="ARBA00023242"/>
    </source>
</evidence>
<evidence type="ECO:0000256" key="7">
    <source>
        <dbReference type="PIRNR" id="PIRNR037125"/>
    </source>
</evidence>
<keyword evidence="4" id="KW-0378">Hydrolase</keyword>
<organism evidence="12 13">
    <name type="scientific">Ascodesmis nigricans</name>
    <dbReference type="NCBI Taxonomy" id="341454"/>
    <lineage>
        <taxon>Eukaryota</taxon>
        <taxon>Fungi</taxon>
        <taxon>Dikarya</taxon>
        <taxon>Ascomycota</taxon>
        <taxon>Pezizomycotina</taxon>
        <taxon>Pezizomycetes</taxon>
        <taxon>Pezizales</taxon>
        <taxon>Ascodesmidaceae</taxon>
        <taxon>Ascodesmis</taxon>
    </lineage>
</organism>
<dbReference type="Gene3D" id="6.20.210.10">
    <property type="entry name" value="Nin one binding (NOB1), Zn-ribbon-like"/>
    <property type="match status" value="1"/>
</dbReference>
<feature type="compositionally biased region" description="Polar residues" evidence="9">
    <location>
        <begin position="224"/>
        <end position="234"/>
    </location>
</feature>
<dbReference type="PANTHER" id="PTHR12814">
    <property type="entry name" value="RNA-BINDING PROTEIN NOB1"/>
    <property type="match status" value="1"/>
</dbReference>
<dbReference type="GO" id="GO:0030688">
    <property type="term" value="C:preribosome, small subunit precursor"/>
    <property type="evidence" value="ECO:0007669"/>
    <property type="project" value="TreeGrafter"/>
</dbReference>
<protein>
    <recommendedName>
        <fullName evidence="7">20S-pre-rRNA D-site endonuclease NOB1</fullName>
    </recommendedName>
</protein>
<feature type="compositionally biased region" description="Basic and acidic residues" evidence="9">
    <location>
        <begin position="145"/>
        <end position="176"/>
    </location>
</feature>
<evidence type="ECO:0000256" key="9">
    <source>
        <dbReference type="SAM" id="MobiDB-lite"/>
    </source>
</evidence>
<evidence type="ECO:0000259" key="11">
    <source>
        <dbReference type="Pfam" id="PF17146"/>
    </source>
</evidence>
<feature type="binding site" evidence="8">
    <location>
        <position position="280"/>
    </location>
    <ligand>
        <name>Zn(2+)</name>
        <dbReference type="ChEBI" id="CHEBI:29105"/>
    </ligand>
</feature>
<evidence type="ECO:0000313" key="13">
    <source>
        <dbReference type="Proteomes" id="UP000298138"/>
    </source>
</evidence>
<feature type="region of interest" description="Disordered" evidence="9">
    <location>
        <begin position="145"/>
        <end position="234"/>
    </location>
</feature>
<dbReference type="EMBL" id="ML220113">
    <property type="protein sequence ID" value="TGZ84305.1"/>
    <property type="molecule type" value="Genomic_DNA"/>
</dbReference>
<dbReference type="Proteomes" id="UP000298138">
    <property type="component" value="Unassembled WGS sequence"/>
</dbReference>
<comment type="function">
    <text evidence="7">Required for the synthesis of 40S ribosome subunits. Has a role in processing 20S pre-rRNA into the mature 18S rRNA, where it is required for cleavage at the 3' end of the mature 18S rRNA (D-site). Accompanies the 20S pre-rRNA from the nucleus to the cytoplasm.</text>
</comment>
<dbReference type="PANTHER" id="PTHR12814:SF2">
    <property type="entry name" value="RNA-BINDING PROTEIN NOB1"/>
    <property type="match status" value="1"/>
</dbReference>
<dbReference type="GO" id="GO:0046872">
    <property type="term" value="F:metal ion binding"/>
    <property type="evidence" value="ECO:0007669"/>
    <property type="project" value="UniProtKB-UniRule"/>
</dbReference>
<feature type="binding site" evidence="8">
    <location>
        <position position="299"/>
    </location>
    <ligand>
        <name>Zn(2+)</name>
        <dbReference type="ChEBI" id="CHEBI:29105"/>
    </ligand>
</feature>
<sequence length="422" mass="46888">MATLTTSSNQATRLCNTLVVDSGPIISSASAPTFYLTAADRILTTPSVLAEIRDEAARSRFDTIWRPFVTVRTPKADSIKFVAEFAKKTGDYQVLSATDLGLLALTYEVELEVAGGDWRLREAPGKELKGPLREGWGWEGEIVEQKEKAAEEKEEESEKTTAELESPKEEQAKEETAQSSTDEITSQLSQTQLADPEVTNYSDSSDDDSDGWITPSNLHKHKAASQNAPTTSSLPTQKLPVALATSDFAMQNVLLQINLHLLSPLSLQRITHTRSTVLRCHACFYIIRHPSQKTATDFCPRCGGLKTLLRTTCSTTPDGGFQIHLKNNFQYRKRGNVFSIPKPQAGTSSMKGVPDAPVLREDQKEYQRAVRWESYRKEKDLLDQDSLPNILSGERRRGSAIRIGVGRRNPNEPRRGGGRRKK</sequence>
<dbReference type="GO" id="GO:0005730">
    <property type="term" value="C:nucleolus"/>
    <property type="evidence" value="ECO:0007669"/>
    <property type="project" value="UniProtKB-SubCell"/>
</dbReference>
<dbReference type="OrthoDB" id="446759at2759"/>
<dbReference type="FunFam" id="3.40.50.1010:FF:000020">
    <property type="entry name" value="20S-pre-rRNA D-site endonuclease NOB1"/>
    <property type="match status" value="1"/>
</dbReference>
<evidence type="ECO:0000259" key="10">
    <source>
        <dbReference type="Pfam" id="PF08772"/>
    </source>
</evidence>
<dbReference type="Gene3D" id="3.40.50.1010">
    <property type="entry name" value="5'-nuclease"/>
    <property type="match status" value="1"/>
</dbReference>
<keyword evidence="2" id="KW-0540">Nuclease</keyword>
<dbReference type="InterPro" id="IPR039907">
    <property type="entry name" value="NOB1"/>
</dbReference>
<accession>A0A4V3SJJ8</accession>
<keyword evidence="13" id="KW-1185">Reference proteome</keyword>
<keyword evidence="3 7" id="KW-0479">Metal-binding</keyword>
<dbReference type="InterPro" id="IPR017117">
    <property type="entry name" value="Nob1_euk"/>
</dbReference>
<dbReference type="SUPFAM" id="SSF144206">
    <property type="entry name" value="NOB1 zinc finger-like"/>
    <property type="match status" value="1"/>
</dbReference>
<comment type="similarity">
    <text evidence="1 7">Belongs to the NOB1 family.</text>
</comment>
<evidence type="ECO:0000256" key="2">
    <source>
        <dbReference type="ARBA" id="ARBA00022722"/>
    </source>
</evidence>
<dbReference type="STRING" id="341454.A0A4V3SJJ8"/>
<dbReference type="CDD" id="cd09876">
    <property type="entry name" value="PIN_Nob1-like"/>
    <property type="match status" value="1"/>
</dbReference>
<gene>
    <name evidence="12" type="ORF">EX30DRAFT_338837</name>
</gene>
<dbReference type="PIRSF" id="PIRSF037125">
    <property type="entry name" value="D-site_20S_pre-rRNA_nuclease"/>
    <property type="match status" value="1"/>
</dbReference>
<feature type="compositionally biased region" description="Polar residues" evidence="9">
    <location>
        <begin position="177"/>
        <end position="193"/>
    </location>
</feature>
<evidence type="ECO:0000256" key="8">
    <source>
        <dbReference type="PIRSR" id="PIRSR037125-1"/>
    </source>
</evidence>
<keyword evidence="5 7" id="KW-0862">Zinc</keyword>
<dbReference type="GO" id="GO:0030490">
    <property type="term" value="P:maturation of SSU-rRNA"/>
    <property type="evidence" value="ECO:0007669"/>
    <property type="project" value="TreeGrafter"/>
</dbReference>
<feature type="domain" description="Nin one binding (NOB1) Zn-ribbon-like" evidence="10">
    <location>
        <begin position="270"/>
        <end position="346"/>
    </location>
</feature>
<dbReference type="FunCoup" id="A0A4V3SJJ8">
    <property type="interactions" value="1025"/>
</dbReference>
<evidence type="ECO:0000256" key="1">
    <source>
        <dbReference type="ARBA" id="ARBA00005858"/>
    </source>
</evidence>
<dbReference type="InterPro" id="IPR033411">
    <property type="entry name" value="Ribonuclease_PIN"/>
</dbReference>
<evidence type="ECO:0000256" key="4">
    <source>
        <dbReference type="ARBA" id="ARBA00022801"/>
    </source>
</evidence>
<reference evidence="12 13" key="1">
    <citation type="submission" date="2019-04" db="EMBL/GenBank/DDBJ databases">
        <title>Comparative genomics and transcriptomics to analyze fruiting body development in filamentous ascomycetes.</title>
        <authorList>
            <consortium name="DOE Joint Genome Institute"/>
            <person name="Lutkenhaus R."/>
            <person name="Traeger S."/>
            <person name="Breuer J."/>
            <person name="Kuo A."/>
            <person name="Lipzen A."/>
            <person name="Pangilinan J."/>
            <person name="Dilworth D."/>
            <person name="Sandor L."/>
            <person name="Poggeler S."/>
            <person name="Barry K."/>
            <person name="Grigoriev I.V."/>
            <person name="Nowrousian M."/>
        </authorList>
    </citation>
    <scope>NUCLEOTIDE SEQUENCE [LARGE SCALE GENOMIC DNA]</scope>
    <source>
        <strain evidence="12 13">CBS 389.68</strain>
    </source>
</reference>
<name>A0A4V3SJJ8_9PEZI</name>
<dbReference type="GO" id="GO:0016787">
    <property type="term" value="F:hydrolase activity"/>
    <property type="evidence" value="ECO:0007669"/>
    <property type="project" value="UniProtKB-KW"/>
</dbReference>
<feature type="domain" description="Ribonuclease PIN" evidence="11">
    <location>
        <begin position="18"/>
        <end position="109"/>
    </location>
</feature>
<evidence type="ECO:0000256" key="3">
    <source>
        <dbReference type="ARBA" id="ARBA00022723"/>
    </source>
</evidence>
<dbReference type="AlphaFoldDB" id="A0A4V3SJJ8"/>
<dbReference type="InterPro" id="IPR036283">
    <property type="entry name" value="NOB1_Zf-like_sf"/>
</dbReference>
<proteinExistence type="inferred from homology"/>
<dbReference type="GO" id="GO:0005737">
    <property type="term" value="C:cytoplasm"/>
    <property type="evidence" value="ECO:0007669"/>
    <property type="project" value="UniProtKB-ARBA"/>
</dbReference>
<dbReference type="Pfam" id="PF08772">
    <property type="entry name" value="Zn_ribbon_NOB1"/>
    <property type="match status" value="1"/>
</dbReference>
<evidence type="ECO:0000313" key="12">
    <source>
        <dbReference type="EMBL" id="TGZ84305.1"/>
    </source>
</evidence>
<feature type="region of interest" description="Disordered" evidence="9">
    <location>
        <begin position="383"/>
        <end position="422"/>
    </location>
</feature>